<dbReference type="Proteomes" id="UP000182152">
    <property type="component" value="Unassembled WGS sequence"/>
</dbReference>
<organism evidence="1 2">
    <name type="scientific">Enterococcus ratti</name>
    <dbReference type="NCBI Taxonomy" id="150033"/>
    <lineage>
        <taxon>Bacteria</taxon>
        <taxon>Bacillati</taxon>
        <taxon>Bacillota</taxon>
        <taxon>Bacilli</taxon>
        <taxon>Lactobacillales</taxon>
        <taxon>Enterococcaceae</taxon>
        <taxon>Enterococcus</taxon>
    </lineage>
</organism>
<keyword evidence="2" id="KW-1185">Reference proteome</keyword>
<accession>A0A1L8WRV4</accession>
<dbReference type="RefSeq" id="WP_245785433.1">
    <property type="nucleotide sequence ID" value="NZ_JXLB01000002.1"/>
</dbReference>
<name>A0A1L8WRV4_9ENTE</name>
<proteinExistence type="predicted"/>
<evidence type="ECO:0000313" key="1">
    <source>
        <dbReference type="EMBL" id="OJG83745.1"/>
    </source>
</evidence>
<sequence length="60" mass="6980">MKENTDQKALFKAKNLLSLTQNSYLAKTKQIIPVQKVVYYAQQLKQLLTTKEQLAKQQKI</sequence>
<evidence type="ECO:0000313" key="2">
    <source>
        <dbReference type="Proteomes" id="UP000182152"/>
    </source>
</evidence>
<gene>
    <name evidence="1" type="ORF">RV14_GL000979</name>
</gene>
<protein>
    <submittedName>
        <fullName evidence="1">Uncharacterized protein</fullName>
    </submittedName>
</protein>
<reference evidence="1 2" key="1">
    <citation type="submission" date="2014-12" db="EMBL/GenBank/DDBJ databases">
        <title>Draft genome sequences of 29 type strains of Enterococci.</title>
        <authorList>
            <person name="Zhong Z."/>
            <person name="Sun Z."/>
            <person name="Liu W."/>
            <person name="Zhang W."/>
            <person name="Zhang H."/>
        </authorList>
    </citation>
    <scope>NUCLEOTIDE SEQUENCE [LARGE SCALE GENOMIC DNA]</scope>
    <source>
        <strain evidence="1 2">DSM 15687</strain>
    </source>
</reference>
<dbReference type="EMBL" id="JXLB01000002">
    <property type="protein sequence ID" value="OJG83745.1"/>
    <property type="molecule type" value="Genomic_DNA"/>
</dbReference>
<comment type="caution">
    <text evidence="1">The sequence shown here is derived from an EMBL/GenBank/DDBJ whole genome shotgun (WGS) entry which is preliminary data.</text>
</comment>
<dbReference type="AlphaFoldDB" id="A0A1L8WRV4"/>